<evidence type="ECO:0000313" key="1">
    <source>
        <dbReference type="EMBL" id="MBP1999542.1"/>
    </source>
</evidence>
<dbReference type="RefSeq" id="WP_209858931.1">
    <property type="nucleotide sequence ID" value="NZ_JAGGLD010000001.1"/>
</dbReference>
<protein>
    <submittedName>
        <fullName evidence="1">DNA-binding ArsR family transcriptional regulator</fullName>
    </submittedName>
</protein>
<dbReference type="EMBL" id="JAGGLD010000001">
    <property type="protein sequence ID" value="MBP1999542.1"/>
    <property type="molecule type" value="Genomic_DNA"/>
</dbReference>
<keyword evidence="1" id="KW-0238">DNA-binding</keyword>
<dbReference type="GO" id="GO:0003677">
    <property type="term" value="F:DNA binding"/>
    <property type="evidence" value="ECO:0007669"/>
    <property type="project" value="UniProtKB-KW"/>
</dbReference>
<reference evidence="1 2" key="1">
    <citation type="submission" date="2021-03" db="EMBL/GenBank/DDBJ databases">
        <title>Genomic Encyclopedia of Type Strains, Phase IV (KMG-IV): sequencing the most valuable type-strain genomes for metagenomic binning, comparative biology and taxonomic classification.</title>
        <authorList>
            <person name="Goeker M."/>
        </authorList>
    </citation>
    <scope>NUCLEOTIDE SEQUENCE [LARGE SCALE GENOMIC DNA]</scope>
    <source>
        <strain evidence="1 2">DSM 26806</strain>
    </source>
</reference>
<gene>
    <name evidence="1" type="ORF">J2Z69_000561</name>
</gene>
<sequence>MDKRKVMVAYQRGFLTLHECAQILGVEGKQVHTLLKNASDTDRLSVHYEATVNDGSLRISNT</sequence>
<proteinExistence type="predicted"/>
<dbReference type="Proteomes" id="UP001519288">
    <property type="component" value="Unassembled WGS sequence"/>
</dbReference>
<evidence type="ECO:0000313" key="2">
    <source>
        <dbReference type="Proteomes" id="UP001519288"/>
    </source>
</evidence>
<comment type="caution">
    <text evidence="1">The sequence shown here is derived from an EMBL/GenBank/DDBJ whole genome shotgun (WGS) entry which is preliminary data.</text>
</comment>
<name>A0ABS4JCT8_9BACL</name>
<accession>A0ABS4JCT8</accession>
<keyword evidence="2" id="KW-1185">Reference proteome</keyword>
<organism evidence="1 2">
    <name type="scientific">Paenibacillus shirakamiensis</name>
    <dbReference type="NCBI Taxonomy" id="1265935"/>
    <lineage>
        <taxon>Bacteria</taxon>
        <taxon>Bacillati</taxon>
        <taxon>Bacillota</taxon>
        <taxon>Bacilli</taxon>
        <taxon>Bacillales</taxon>
        <taxon>Paenibacillaceae</taxon>
        <taxon>Paenibacillus</taxon>
    </lineage>
</organism>